<dbReference type="Gene3D" id="3.40.50.2000">
    <property type="entry name" value="Glycogen Phosphorylase B"/>
    <property type="match status" value="2"/>
</dbReference>
<dbReference type="GO" id="GO:1901135">
    <property type="term" value="P:carbohydrate derivative metabolic process"/>
    <property type="evidence" value="ECO:0007669"/>
    <property type="project" value="UniProtKB-ARBA"/>
</dbReference>
<dbReference type="AlphaFoldDB" id="A0AAW7Z304"/>
<evidence type="ECO:0000313" key="2">
    <source>
        <dbReference type="EMBL" id="AMJ75139.1"/>
    </source>
</evidence>
<reference evidence="3" key="2">
    <citation type="submission" date="2023-07" db="EMBL/GenBank/DDBJ databases">
        <title>Genome content predicts the carbon catabolic preferences of heterotrophic bacteria.</title>
        <authorList>
            <person name="Gralka M."/>
        </authorList>
    </citation>
    <scope>NUCLEOTIDE SEQUENCE</scope>
    <source>
        <strain evidence="3">F2M12</strain>
    </source>
</reference>
<reference evidence="2 4" key="1">
    <citation type="submission" date="2015-12" db="EMBL/GenBank/DDBJ databases">
        <title>Intraspecies pangenome expansion in the marine bacterium Alteromonas.</title>
        <authorList>
            <person name="Lopez-Perez M."/>
            <person name="Rodriguez-Valera F."/>
        </authorList>
    </citation>
    <scope>NUCLEOTIDE SEQUENCE [LARGE SCALE GENOMIC DNA]</scope>
    <source>
        <strain evidence="2 4">LMG 21861</strain>
    </source>
</reference>
<protein>
    <submittedName>
        <fullName evidence="2">Glycosyl transferase family 1</fullName>
    </submittedName>
    <submittedName>
        <fullName evidence="3">Glycosyltransferase</fullName>
        <ecNumber evidence="3">2.4.-.-</ecNumber>
    </submittedName>
</protein>
<dbReference type="PANTHER" id="PTHR12526">
    <property type="entry name" value="GLYCOSYLTRANSFERASE"/>
    <property type="match status" value="1"/>
</dbReference>
<gene>
    <name evidence="2" type="ORF">AVL57_14915</name>
    <name evidence="3" type="ORF">Q4527_10525</name>
</gene>
<evidence type="ECO:0000313" key="4">
    <source>
        <dbReference type="Proteomes" id="UP000056750"/>
    </source>
</evidence>
<dbReference type="Pfam" id="PF00534">
    <property type="entry name" value="Glycos_transf_1"/>
    <property type="match status" value="1"/>
</dbReference>
<evidence type="ECO:0000259" key="1">
    <source>
        <dbReference type="Pfam" id="PF00534"/>
    </source>
</evidence>
<dbReference type="GO" id="GO:0016757">
    <property type="term" value="F:glycosyltransferase activity"/>
    <property type="evidence" value="ECO:0007669"/>
    <property type="project" value="UniProtKB-KW"/>
</dbReference>
<feature type="domain" description="Glycosyl transferase family 1" evidence="1">
    <location>
        <begin position="206"/>
        <end position="343"/>
    </location>
</feature>
<dbReference type="EMBL" id="JAUOQI010000006">
    <property type="protein sequence ID" value="MDO6577829.1"/>
    <property type="molecule type" value="Genomic_DNA"/>
</dbReference>
<sequence length="380" mass="42200">MSKKKPLLFFTNLHPLPWQETRATYNLEETKHLSEHYDIKKLIPVPWFTWLKQVLVKGYRADKDTCLFPFFYVPKLMTSLHPLFLGISMVISVKPLLWMLSAKRVIASWAYAEGVCAAFFKGIVGNKLIIESLGSDINALMTKPLHKRQMKWAFKKASFVTGKSQALVTAIKSHISQVKTEVVYNGVDFDSFTLRTSPVFESATINLVFIGSVIKTKGIFELIDAIALLKAQNISINLALVGAGAQMNELKEKINQLGIADSVNIVGPIPHESLMSFIHKSDALILPSYREGVPNVVMESLSTGTPVIVTKVGGIPEVVKDNVNGIFIGALSAQSVSEAILQARNITWQRETIRASISHLTWTNTAQHIQSLLEKNNDSI</sequence>
<keyword evidence="3" id="KW-0808">Transferase</keyword>
<dbReference type="InterPro" id="IPR001296">
    <property type="entry name" value="Glyco_trans_1"/>
</dbReference>
<evidence type="ECO:0000313" key="3">
    <source>
        <dbReference type="EMBL" id="MDO6577829.1"/>
    </source>
</evidence>
<organism evidence="3 5">
    <name type="scientific">Alteromonas stellipolaris</name>
    <dbReference type="NCBI Taxonomy" id="233316"/>
    <lineage>
        <taxon>Bacteria</taxon>
        <taxon>Pseudomonadati</taxon>
        <taxon>Pseudomonadota</taxon>
        <taxon>Gammaproteobacteria</taxon>
        <taxon>Alteromonadales</taxon>
        <taxon>Alteromonadaceae</taxon>
        <taxon>Alteromonas/Salinimonas group</taxon>
        <taxon>Alteromonas</taxon>
    </lineage>
</organism>
<dbReference type="Proteomes" id="UP000056750">
    <property type="component" value="Chromosome"/>
</dbReference>
<dbReference type="Proteomes" id="UP001170717">
    <property type="component" value="Unassembled WGS sequence"/>
</dbReference>
<dbReference type="GeneID" id="83259023"/>
<keyword evidence="3" id="KW-0328">Glycosyltransferase</keyword>
<dbReference type="EC" id="2.4.-.-" evidence="3"/>
<keyword evidence="4" id="KW-1185">Reference proteome</keyword>
<evidence type="ECO:0000313" key="5">
    <source>
        <dbReference type="Proteomes" id="UP001170717"/>
    </source>
</evidence>
<dbReference type="RefSeq" id="WP_057790496.1">
    <property type="nucleotide sequence ID" value="NZ_CAXIBE010000036.1"/>
</dbReference>
<dbReference type="KEGG" id="asq:AVL57_14915"/>
<dbReference type="EMBL" id="CP013926">
    <property type="protein sequence ID" value="AMJ75139.1"/>
    <property type="molecule type" value="Genomic_DNA"/>
</dbReference>
<name>A0AAW7Z304_9ALTE</name>
<accession>A0AAW7Z304</accession>
<dbReference type="SUPFAM" id="SSF53756">
    <property type="entry name" value="UDP-Glycosyltransferase/glycogen phosphorylase"/>
    <property type="match status" value="1"/>
</dbReference>
<proteinExistence type="predicted"/>